<dbReference type="RefSeq" id="WP_147041178.1">
    <property type="nucleotide sequence ID" value="NZ_BJYZ01000050.1"/>
</dbReference>
<dbReference type="Proteomes" id="UP000321523">
    <property type="component" value="Unassembled WGS sequence"/>
</dbReference>
<reference evidence="1 2" key="1">
    <citation type="submission" date="2019-07" db="EMBL/GenBank/DDBJ databases">
        <title>Whole genome shotgun sequence of Skermanella aerolata NBRC 106429.</title>
        <authorList>
            <person name="Hosoyama A."/>
            <person name="Uohara A."/>
            <person name="Ohji S."/>
            <person name="Ichikawa N."/>
        </authorList>
    </citation>
    <scope>NUCLEOTIDE SEQUENCE [LARGE SCALE GENOMIC DNA]</scope>
    <source>
        <strain evidence="1 2">NBRC 106429</strain>
    </source>
</reference>
<protein>
    <submittedName>
        <fullName evidence="1">Uncharacterized protein</fullName>
    </submittedName>
</protein>
<dbReference type="EMBL" id="BJYZ01000050">
    <property type="protein sequence ID" value="GEO42791.1"/>
    <property type="molecule type" value="Genomic_DNA"/>
</dbReference>
<organism evidence="1 2">
    <name type="scientific">Skermanella aerolata</name>
    <dbReference type="NCBI Taxonomy" id="393310"/>
    <lineage>
        <taxon>Bacteria</taxon>
        <taxon>Pseudomonadati</taxon>
        <taxon>Pseudomonadota</taxon>
        <taxon>Alphaproteobacteria</taxon>
        <taxon>Rhodospirillales</taxon>
        <taxon>Azospirillaceae</taxon>
        <taxon>Skermanella</taxon>
    </lineage>
</organism>
<evidence type="ECO:0000313" key="2">
    <source>
        <dbReference type="Proteomes" id="UP000321523"/>
    </source>
</evidence>
<gene>
    <name evidence="1" type="ORF">SAE02_69390</name>
</gene>
<name>A0A512E231_9PROT</name>
<accession>A0A512E231</accession>
<dbReference type="AlphaFoldDB" id="A0A512E231"/>
<sequence length="67" mass="7542">MQNQSLEEEVLCAFKRAMDEGQQDVAEHLLRALETLGPEVTLESSLGEAYALVAQHSSRKPLQHRDH</sequence>
<dbReference type="OrthoDB" id="8482134at2"/>
<keyword evidence="2" id="KW-1185">Reference proteome</keyword>
<evidence type="ECO:0000313" key="1">
    <source>
        <dbReference type="EMBL" id="GEO42791.1"/>
    </source>
</evidence>
<comment type="caution">
    <text evidence="1">The sequence shown here is derived from an EMBL/GenBank/DDBJ whole genome shotgun (WGS) entry which is preliminary data.</text>
</comment>
<proteinExistence type="predicted"/>